<organism evidence="1 2">
    <name type="scientific">Pontibacillus litoralis JSM 072002</name>
    <dbReference type="NCBI Taxonomy" id="1385512"/>
    <lineage>
        <taxon>Bacteria</taxon>
        <taxon>Bacillati</taxon>
        <taxon>Bacillota</taxon>
        <taxon>Bacilli</taxon>
        <taxon>Bacillales</taxon>
        <taxon>Bacillaceae</taxon>
        <taxon>Pontibacillus</taxon>
    </lineage>
</organism>
<dbReference type="AlphaFoldDB" id="A0A0A5G7S0"/>
<reference evidence="1 2" key="1">
    <citation type="submission" date="2013-08" db="EMBL/GenBank/DDBJ databases">
        <authorList>
            <person name="Huang J."/>
            <person name="Wang G."/>
        </authorList>
    </citation>
    <scope>NUCLEOTIDE SEQUENCE [LARGE SCALE GENOMIC DNA]</scope>
    <source>
        <strain evidence="1 2">JSM 072002</strain>
    </source>
</reference>
<dbReference type="STRING" id="1385512.N784_00540"/>
<dbReference type="RefSeq" id="WP_198134375.1">
    <property type="nucleotide sequence ID" value="NZ_AVPG01000001.1"/>
</dbReference>
<comment type="caution">
    <text evidence="1">The sequence shown here is derived from an EMBL/GenBank/DDBJ whole genome shotgun (WGS) entry which is preliminary data.</text>
</comment>
<evidence type="ECO:0000313" key="1">
    <source>
        <dbReference type="EMBL" id="KGX89186.1"/>
    </source>
</evidence>
<gene>
    <name evidence="1" type="ORF">N784_00540</name>
</gene>
<name>A0A0A5G7S0_9BACI</name>
<keyword evidence="2" id="KW-1185">Reference proteome</keyword>
<protein>
    <submittedName>
        <fullName evidence="1">Uncharacterized protein</fullName>
    </submittedName>
</protein>
<sequence length="57" mass="6738">MKEMERIDQEQSFQRTFQYPSGHAQIDGTLLSDQWAIQYTLITQQGSKKRMVQHIPL</sequence>
<proteinExistence type="predicted"/>
<accession>A0A0A5G7S0</accession>
<evidence type="ECO:0000313" key="2">
    <source>
        <dbReference type="Proteomes" id="UP000030401"/>
    </source>
</evidence>
<dbReference type="EMBL" id="AVPG01000001">
    <property type="protein sequence ID" value="KGX89186.1"/>
    <property type="molecule type" value="Genomic_DNA"/>
</dbReference>
<dbReference type="Proteomes" id="UP000030401">
    <property type="component" value="Unassembled WGS sequence"/>
</dbReference>